<dbReference type="GeneID" id="57035057"/>
<dbReference type="InterPro" id="IPR017034">
    <property type="entry name" value="Abi_system_AbiD/AbiF"/>
</dbReference>
<dbReference type="OrthoDB" id="5363652at2"/>
<protein>
    <submittedName>
        <fullName evidence="1">AbiD phage protein-like</fullName>
    </submittedName>
</protein>
<gene>
    <name evidence="1" type="ordered locus">lpg1069</name>
</gene>
<dbReference type="HOGENOM" id="CLU_044962_2_1_6"/>
<name>Q5ZWL6_LEGPH</name>
<dbReference type="PIRSF" id="PIRSF034934">
    <property type="entry name" value="AbiF_AbiD"/>
    <property type="match status" value="1"/>
</dbReference>
<dbReference type="KEGG" id="lpn:lpg1069"/>
<dbReference type="InterPro" id="IPR011664">
    <property type="entry name" value="Abi_system_AbiD/AbiF-like"/>
</dbReference>
<dbReference type="AlphaFoldDB" id="Q5ZWL6"/>
<accession>Q5ZWL6</accession>
<dbReference type="Pfam" id="PF07751">
    <property type="entry name" value="Abi_2"/>
    <property type="match status" value="1"/>
</dbReference>
<sequence>MNCSIINLTQPPRLEDVSPCVTLAVFFMRIAMNNPLIKYLKPALSFQDQLEKLQAKGLIINNWPSALQSLSNTNYYRLSAYCLPFKRSDTTGNITEQFQDNVTFENVIDLYEFDRKLRLLVMDGLERIEISVRTSIAYHLAHSYGPFALSNPQNFHQQFEHNTWLAQINNEIERSREYFIEHYKNKYLGYPNLPIWMAIEVLSFGALSVLFKGLKNEDKRIIAEGYKLHPKTLANWLYFLTYVRNICAHHSRLWNKDLAIKPKIDAINELWLPPITPRNDRSYIILLIIRKLLTTAGNGIDWAISSEKLIQPIIEKYDWAHESMGIPRSWLDHPLWKEVQ</sequence>
<evidence type="ECO:0000313" key="2">
    <source>
        <dbReference type="Proteomes" id="UP000000609"/>
    </source>
</evidence>
<reference evidence="1 2" key="1">
    <citation type="journal article" date="2004" name="Science">
        <title>The genomic sequence of the accidental pathogen Legionella pneumophila.</title>
        <authorList>
            <person name="Chien M."/>
            <person name="Morozova I."/>
            <person name="Shi S."/>
            <person name="Sheng H."/>
            <person name="Chen J."/>
            <person name="Gomez S.M."/>
            <person name="Asamani G."/>
            <person name="Hill K."/>
            <person name="Nuara J."/>
            <person name="Feder M."/>
            <person name="Rineer J."/>
            <person name="Greenberg J.J."/>
            <person name="Steshenko V."/>
            <person name="Park S.H."/>
            <person name="Zhao B."/>
            <person name="Teplitskaya E."/>
            <person name="Edwards J.R."/>
            <person name="Pampou S."/>
            <person name="Georghiou A."/>
            <person name="Chou I.C."/>
            <person name="Iannuccilli W."/>
            <person name="Ulz M.E."/>
            <person name="Kim D.H."/>
            <person name="Geringer-Sameth A."/>
            <person name="Goldsberry C."/>
            <person name="Morozov P."/>
            <person name="Fischer S.G."/>
            <person name="Segal G."/>
            <person name="Qu X."/>
            <person name="Rzhetsky A."/>
            <person name="Zhang P."/>
            <person name="Cayanis E."/>
            <person name="De Jong P.J."/>
            <person name="Ju J."/>
            <person name="Kalachikov S."/>
            <person name="Shuman H.A."/>
            <person name="Russo J.J."/>
        </authorList>
    </citation>
    <scope>NUCLEOTIDE SEQUENCE [LARGE SCALE GENOMIC DNA]</scope>
    <source>
        <strain evidence="2">Philadelphia 1 / ATCC 33152 / DSM 7513</strain>
    </source>
</reference>
<organism evidence="1 2">
    <name type="scientific">Legionella pneumophila subsp. pneumophila (strain Philadelphia 1 / ATCC 33152 / DSM 7513)</name>
    <dbReference type="NCBI Taxonomy" id="272624"/>
    <lineage>
        <taxon>Bacteria</taxon>
        <taxon>Pseudomonadati</taxon>
        <taxon>Pseudomonadota</taxon>
        <taxon>Gammaproteobacteria</taxon>
        <taxon>Legionellales</taxon>
        <taxon>Legionellaceae</taxon>
        <taxon>Legionella</taxon>
    </lineage>
</organism>
<proteinExistence type="predicted"/>
<dbReference type="eggNOG" id="COG4823">
    <property type="taxonomic scope" value="Bacteria"/>
</dbReference>
<dbReference type="EMBL" id="AE017354">
    <property type="protein sequence ID" value="AAU27155.1"/>
    <property type="molecule type" value="Genomic_DNA"/>
</dbReference>
<dbReference type="PATRIC" id="fig|272624.6.peg.1113"/>
<dbReference type="PaxDb" id="272624-lpg1069"/>
<dbReference type="RefSeq" id="WP_010946804.1">
    <property type="nucleotide sequence ID" value="NC_002942.5"/>
</dbReference>
<dbReference type="Proteomes" id="UP000000609">
    <property type="component" value="Chromosome"/>
</dbReference>
<keyword evidence="2" id="KW-1185">Reference proteome</keyword>
<evidence type="ECO:0000313" key="1">
    <source>
        <dbReference type="EMBL" id="AAU27155.1"/>
    </source>
</evidence>